<name>A0A699HYJ4_TANCI</name>
<dbReference type="GO" id="GO:0005516">
    <property type="term" value="F:calmodulin binding"/>
    <property type="evidence" value="ECO:0007669"/>
    <property type="project" value="UniProtKB-KW"/>
</dbReference>
<dbReference type="AlphaFoldDB" id="A0A699HYJ4"/>
<dbReference type="SUPFAM" id="SSF52540">
    <property type="entry name" value="P-loop containing nucleoside triphosphate hydrolases"/>
    <property type="match status" value="1"/>
</dbReference>
<dbReference type="GO" id="GO:0003712">
    <property type="term" value="F:transcription coregulator activity"/>
    <property type="evidence" value="ECO:0007669"/>
    <property type="project" value="TreeGrafter"/>
</dbReference>
<organism evidence="3">
    <name type="scientific">Tanacetum cinerariifolium</name>
    <name type="common">Dalmatian daisy</name>
    <name type="synonym">Chrysanthemum cinerariifolium</name>
    <dbReference type="NCBI Taxonomy" id="118510"/>
    <lineage>
        <taxon>Eukaryota</taxon>
        <taxon>Viridiplantae</taxon>
        <taxon>Streptophyta</taxon>
        <taxon>Embryophyta</taxon>
        <taxon>Tracheophyta</taxon>
        <taxon>Spermatophyta</taxon>
        <taxon>Magnoliopsida</taxon>
        <taxon>eudicotyledons</taxon>
        <taxon>Gunneridae</taxon>
        <taxon>Pentapetalae</taxon>
        <taxon>asterids</taxon>
        <taxon>campanulids</taxon>
        <taxon>Asterales</taxon>
        <taxon>Asteraceae</taxon>
        <taxon>Asteroideae</taxon>
        <taxon>Anthemideae</taxon>
        <taxon>Anthemidinae</taxon>
        <taxon>Tanacetum</taxon>
    </lineage>
</organism>
<reference evidence="3" key="1">
    <citation type="journal article" date="2019" name="Sci. Rep.">
        <title>Draft genome of Tanacetum cinerariifolium, the natural source of mosquito coil.</title>
        <authorList>
            <person name="Yamashiro T."/>
            <person name="Shiraishi A."/>
            <person name="Satake H."/>
            <person name="Nakayama K."/>
        </authorList>
    </citation>
    <scope>NUCLEOTIDE SEQUENCE</scope>
</reference>
<comment type="caution">
    <text evidence="3">The sequence shown here is derived from an EMBL/GenBank/DDBJ whole genome shotgun (WGS) entry which is preliminary data.</text>
</comment>
<dbReference type="InterPro" id="IPR000048">
    <property type="entry name" value="IQ_motif_EF-hand-BS"/>
</dbReference>
<evidence type="ECO:0000256" key="1">
    <source>
        <dbReference type="ARBA" id="ARBA00022860"/>
    </source>
</evidence>
<evidence type="ECO:0000313" key="3">
    <source>
        <dbReference type="EMBL" id="GEZ03914.1"/>
    </source>
</evidence>
<protein>
    <submittedName>
        <fullName evidence="3">Calmodulin-binding transcription activator 4-like isoform X2</fullName>
    </submittedName>
</protein>
<evidence type="ECO:0000256" key="2">
    <source>
        <dbReference type="SAM" id="MobiDB-lite"/>
    </source>
</evidence>
<dbReference type="GO" id="GO:0005634">
    <property type="term" value="C:nucleus"/>
    <property type="evidence" value="ECO:0007669"/>
    <property type="project" value="TreeGrafter"/>
</dbReference>
<feature type="region of interest" description="Disordered" evidence="2">
    <location>
        <begin position="1"/>
        <end position="22"/>
    </location>
</feature>
<dbReference type="PANTHER" id="PTHR23335">
    <property type="entry name" value="CALMODULIN-BINDING TRANSCRIPTION ACTIVATOR CAMTA"/>
    <property type="match status" value="1"/>
</dbReference>
<sequence>MNKKGKNGAVTDPSQQDATGKTSVSIAETYGHKGLAGYLSEVALTSHLSSLTLKESKLSKCSADVEAEGTVNSIPNQNLVVEDHLSLKDAIAAVRNAAQAASHEYDILPSEIKALLAVSKLTFGNASHHNTALAIQKKYRGSKGHKNYLTLRKKVVKIQAHVRGHQARKNYDAICWAVGILEKIILRWYRKRVGLRGFHLDSIYESAGEDIAKVFRKQRVDVVLAEAVSRVLSMMNSTPTRQQYRRMLQKYQ</sequence>
<dbReference type="PANTHER" id="PTHR23335:SF1">
    <property type="entry name" value="CALMODULIN-BINDING TRANSCRIPTION ACTIVATOR, ISOFORM F"/>
    <property type="match status" value="1"/>
</dbReference>
<proteinExistence type="predicted"/>
<gene>
    <name evidence="3" type="ORF">Tci_475887</name>
</gene>
<dbReference type="SMART" id="SM00015">
    <property type="entry name" value="IQ"/>
    <property type="match status" value="1"/>
</dbReference>
<keyword evidence="1" id="KW-0112">Calmodulin-binding</keyword>
<dbReference type="Gene3D" id="1.20.5.190">
    <property type="match status" value="1"/>
</dbReference>
<dbReference type="GO" id="GO:0003690">
    <property type="term" value="F:double-stranded DNA binding"/>
    <property type="evidence" value="ECO:0007669"/>
    <property type="project" value="TreeGrafter"/>
</dbReference>
<dbReference type="Pfam" id="PF00612">
    <property type="entry name" value="IQ"/>
    <property type="match status" value="1"/>
</dbReference>
<dbReference type="InterPro" id="IPR027417">
    <property type="entry name" value="P-loop_NTPase"/>
</dbReference>
<feature type="compositionally biased region" description="Polar residues" evidence="2">
    <location>
        <begin position="12"/>
        <end position="22"/>
    </location>
</feature>
<dbReference type="GO" id="GO:0006357">
    <property type="term" value="P:regulation of transcription by RNA polymerase II"/>
    <property type="evidence" value="ECO:0007669"/>
    <property type="project" value="TreeGrafter"/>
</dbReference>
<dbReference type="PROSITE" id="PS50096">
    <property type="entry name" value="IQ"/>
    <property type="match status" value="1"/>
</dbReference>
<accession>A0A699HYJ4</accession>
<dbReference type="EMBL" id="BKCJ010234579">
    <property type="protein sequence ID" value="GEZ03914.1"/>
    <property type="molecule type" value="Genomic_DNA"/>
</dbReference>